<gene>
    <name evidence="2" type="ORF">SAMN06265353_0519</name>
</gene>
<dbReference type="CDD" id="cd12797">
    <property type="entry name" value="M23_peptidase"/>
    <property type="match status" value="1"/>
</dbReference>
<dbReference type="EMBL" id="OBEN01000001">
    <property type="protein sequence ID" value="SNZ12278.1"/>
    <property type="molecule type" value="Genomic_DNA"/>
</dbReference>
<dbReference type="RefSeq" id="WP_096600755.1">
    <property type="nucleotide sequence ID" value="NZ_OBEN01000001.1"/>
</dbReference>
<accession>A0A285NSU9</accession>
<evidence type="ECO:0000259" key="1">
    <source>
        <dbReference type="Pfam" id="PF01551"/>
    </source>
</evidence>
<dbReference type="SUPFAM" id="SSF51261">
    <property type="entry name" value="Duplicated hybrid motif"/>
    <property type="match status" value="1"/>
</dbReference>
<dbReference type="Proteomes" id="UP000218627">
    <property type="component" value="Unassembled WGS sequence"/>
</dbReference>
<dbReference type="Gene3D" id="2.70.70.10">
    <property type="entry name" value="Glucose Permease (Domain IIA)"/>
    <property type="match status" value="1"/>
</dbReference>
<sequence length="157" mass="17869">MKAILLSFIIFLSGCGLVKIELRDITPKEKTQKEPRKKEEPQVKAPITVPMPVKGTPVKLQKGYFIKTSCDEFFRAVDNGKVIYAGDDIKSYRWLLMVDTGRYIAVYGKAQKLFVRKGESVKRWQPLGKVGQHGDACGITFEIRDKEGVPVNFEFER</sequence>
<feature type="domain" description="M23ase beta-sheet core" evidence="1">
    <location>
        <begin position="61"/>
        <end position="152"/>
    </location>
</feature>
<keyword evidence="3" id="KW-1185">Reference proteome</keyword>
<proteinExistence type="predicted"/>
<dbReference type="OrthoDB" id="9810477at2"/>
<dbReference type="InterPro" id="IPR016047">
    <property type="entry name" value="M23ase_b-sheet_dom"/>
</dbReference>
<organism evidence="2 3">
    <name type="scientific">Hydrogenobacter hydrogenophilus</name>
    <dbReference type="NCBI Taxonomy" id="35835"/>
    <lineage>
        <taxon>Bacteria</taxon>
        <taxon>Pseudomonadati</taxon>
        <taxon>Aquificota</taxon>
        <taxon>Aquificia</taxon>
        <taxon>Aquificales</taxon>
        <taxon>Aquificaceae</taxon>
        <taxon>Hydrogenobacter</taxon>
    </lineage>
</organism>
<evidence type="ECO:0000313" key="3">
    <source>
        <dbReference type="Proteomes" id="UP000218627"/>
    </source>
</evidence>
<dbReference type="Pfam" id="PF01551">
    <property type="entry name" value="Peptidase_M23"/>
    <property type="match status" value="1"/>
</dbReference>
<name>A0A285NSU9_9AQUI</name>
<dbReference type="PROSITE" id="PS51257">
    <property type="entry name" value="PROKAR_LIPOPROTEIN"/>
    <property type="match status" value="1"/>
</dbReference>
<reference evidence="3" key="1">
    <citation type="submission" date="2017-09" db="EMBL/GenBank/DDBJ databases">
        <authorList>
            <person name="Varghese N."/>
            <person name="Submissions S."/>
        </authorList>
    </citation>
    <scope>NUCLEOTIDE SEQUENCE [LARGE SCALE GENOMIC DNA]</scope>
    <source>
        <strain evidence="3">DSM 2913</strain>
    </source>
</reference>
<dbReference type="InterPro" id="IPR011055">
    <property type="entry name" value="Dup_hybrid_motif"/>
</dbReference>
<dbReference type="AlphaFoldDB" id="A0A285NSU9"/>
<protein>
    <submittedName>
        <fullName evidence="2">Peptidase family M23</fullName>
    </submittedName>
</protein>
<evidence type="ECO:0000313" key="2">
    <source>
        <dbReference type="EMBL" id="SNZ12278.1"/>
    </source>
</evidence>